<accession>A0A5A7RFQ1</accession>
<keyword evidence="3" id="KW-1185">Reference proteome</keyword>
<comment type="caution">
    <text evidence="2">The sequence shown here is derived from an EMBL/GenBank/DDBJ whole genome shotgun (WGS) entry which is preliminary data.</text>
</comment>
<dbReference type="PANTHER" id="PTHR33232">
    <property type="entry name" value="PROTEIN SIEVE ELEMENT OCCLUSION B-LIKE"/>
    <property type="match status" value="1"/>
</dbReference>
<reference evidence="3" key="1">
    <citation type="journal article" date="2019" name="Curr. Biol.">
        <title>Genome Sequence of Striga asiatica Provides Insight into the Evolution of Plant Parasitism.</title>
        <authorList>
            <person name="Yoshida S."/>
            <person name="Kim S."/>
            <person name="Wafula E.K."/>
            <person name="Tanskanen J."/>
            <person name="Kim Y.M."/>
            <person name="Honaas L."/>
            <person name="Yang Z."/>
            <person name="Spallek T."/>
            <person name="Conn C.E."/>
            <person name="Ichihashi Y."/>
            <person name="Cheong K."/>
            <person name="Cui S."/>
            <person name="Der J.P."/>
            <person name="Gundlach H."/>
            <person name="Jiao Y."/>
            <person name="Hori C."/>
            <person name="Ishida J.K."/>
            <person name="Kasahara H."/>
            <person name="Kiba T."/>
            <person name="Kim M.S."/>
            <person name="Koo N."/>
            <person name="Laohavisit A."/>
            <person name="Lee Y.H."/>
            <person name="Lumba S."/>
            <person name="McCourt P."/>
            <person name="Mortimer J.C."/>
            <person name="Mutuku J.M."/>
            <person name="Nomura T."/>
            <person name="Sasaki-Sekimoto Y."/>
            <person name="Seto Y."/>
            <person name="Wang Y."/>
            <person name="Wakatake T."/>
            <person name="Sakakibara H."/>
            <person name="Demura T."/>
            <person name="Yamaguchi S."/>
            <person name="Yoneyama K."/>
            <person name="Manabe R.I."/>
            <person name="Nelson D.C."/>
            <person name="Schulman A.H."/>
            <person name="Timko M.P."/>
            <person name="dePamphilis C.W."/>
            <person name="Choi D."/>
            <person name="Shirasu K."/>
        </authorList>
    </citation>
    <scope>NUCLEOTIDE SEQUENCE [LARGE SCALE GENOMIC DNA]</scope>
    <source>
        <strain evidence="3">cv. UVA1</strain>
    </source>
</reference>
<feature type="domain" description="Sieve element occlusion C-terminal" evidence="1">
    <location>
        <begin position="250"/>
        <end position="344"/>
    </location>
</feature>
<organism evidence="2 3">
    <name type="scientific">Striga asiatica</name>
    <name type="common">Asiatic witchweed</name>
    <name type="synonym">Buchnera asiatica</name>
    <dbReference type="NCBI Taxonomy" id="4170"/>
    <lineage>
        <taxon>Eukaryota</taxon>
        <taxon>Viridiplantae</taxon>
        <taxon>Streptophyta</taxon>
        <taxon>Embryophyta</taxon>
        <taxon>Tracheophyta</taxon>
        <taxon>Spermatophyta</taxon>
        <taxon>Magnoliopsida</taxon>
        <taxon>eudicotyledons</taxon>
        <taxon>Gunneridae</taxon>
        <taxon>Pentapetalae</taxon>
        <taxon>asterids</taxon>
        <taxon>lamiids</taxon>
        <taxon>Lamiales</taxon>
        <taxon>Orobanchaceae</taxon>
        <taxon>Buchnereae</taxon>
        <taxon>Striga</taxon>
    </lineage>
</organism>
<evidence type="ECO:0000313" key="3">
    <source>
        <dbReference type="Proteomes" id="UP000325081"/>
    </source>
</evidence>
<sequence length="381" mass="43347">MVVLNKNNVVTNSNAIDMVEEGRELCIFGSDNLDWIRDFNAKMKLINLEMIYNVKAIVDTIYREKLCYSLYLGKMKMFWFRLEAIKRSVDRQNITVRLDEISSRVAELLKTGGNWAVIGGGFSNDAIMIDREKIGELSIGFLSVRSAFETPFGDGGIRHHNYEMIIPFEECLVEKTMICGSCKRSLERFVEIRIHQNKAAIAVCPICLSNWKDMAFGCGQVLKLKSIDKTSRPIWMRSRRERASELLKTGGNWAVIGGPNDVIMTDGEKIGEFLDGFHFWCKNVVQMGLAGAVRSAFEAPFGEGENCHHNFEMIVPFEEGLIEKTTICGSCKSSLERFVVYKCEEWNKSEVLINVLCLREIRIHQNKAAIAVCFQTRFAEM</sequence>
<dbReference type="OrthoDB" id="1670392at2759"/>
<evidence type="ECO:0000313" key="2">
    <source>
        <dbReference type="EMBL" id="GER55998.1"/>
    </source>
</evidence>
<gene>
    <name evidence="2" type="ORF">STAS_33707</name>
</gene>
<dbReference type="InterPro" id="IPR039299">
    <property type="entry name" value="SEOA"/>
</dbReference>
<protein>
    <submittedName>
        <fullName evidence="2">Calcium-dependent phospholipid-binding protein</fullName>
    </submittedName>
</protein>
<dbReference type="EMBL" id="BKCP01012403">
    <property type="protein sequence ID" value="GER55998.1"/>
    <property type="molecule type" value="Genomic_DNA"/>
</dbReference>
<feature type="domain" description="Sieve element occlusion C-terminal" evidence="1">
    <location>
        <begin position="13"/>
        <end position="191"/>
    </location>
</feature>
<dbReference type="Proteomes" id="UP000325081">
    <property type="component" value="Unassembled WGS sequence"/>
</dbReference>
<dbReference type="GO" id="GO:0010088">
    <property type="term" value="P:phloem development"/>
    <property type="evidence" value="ECO:0007669"/>
    <property type="project" value="InterPro"/>
</dbReference>
<evidence type="ECO:0000259" key="1">
    <source>
        <dbReference type="Pfam" id="PF14577"/>
    </source>
</evidence>
<dbReference type="AlphaFoldDB" id="A0A5A7RFQ1"/>
<dbReference type="Pfam" id="PF14577">
    <property type="entry name" value="SEO_C"/>
    <property type="match status" value="2"/>
</dbReference>
<dbReference type="PANTHER" id="PTHR33232:SF11">
    <property type="entry name" value="PROTEIN SIEVE ELEMENT OCCLUSION C"/>
    <property type="match status" value="1"/>
</dbReference>
<proteinExistence type="predicted"/>
<dbReference type="InterPro" id="IPR027944">
    <property type="entry name" value="SEO_C"/>
</dbReference>
<name>A0A5A7RFQ1_STRAF</name>